<dbReference type="GO" id="GO:0005840">
    <property type="term" value="C:ribosome"/>
    <property type="evidence" value="ECO:0007669"/>
    <property type="project" value="UniProtKB-KW"/>
</dbReference>
<dbReference type="InterPro" id="IPR002132">
    <property type="entry name" value="Ribosomal_uL5"/>
</dbReference>
<keyword evidence="9" id="KW-0934">Plastid</keyword>
<dbReference type="InterPro" id="IPR031309">
    <property type="entry name" value="Ribosomal_uL5_C"/>
</dbReference>
<dbReference type="HAMAP" id="MF_01333_B">
    <property type="entry name" value="Ribosomal_uL5_B"/>
    <property type="match status" value="1"/>
</dbReference>
<gene>
    <name evidence="9" type="primary">rpl5</name>
</gene>
<dbReference type="PIRSF" id="PIRSF002161">
    <property type="entry name" value="Ribosomal_L5"/>
    <property type="match status" value="1"/>
</dbReference>
<evidence type="ECO:0000259" key="8">
    <source>
        <dbReference type="Pfam" id="PF00673"/>
    </source>
</evidence>
<dbReference type="GO" id="GO:0003735">
    <property type="term" value="F:structural constituent of ribosome"/>
    <property type="evidence" value="ECO:0007669"/>
    <property type="project" value="InterPro"/>
</dbReference>
<geneLocation type="plastid" evidence="9"/>
<dbReference type="GO" id="GO:1990904">
    <property type="term" value="C:ribonucleoprotein complex"/>
    <property type="evidence" value="ECO:0007669"/>
    <property type="project" value="UniProtKB-KW"/>
</dbReference>
<feature type="domain" description="Large ribosomal subunit protein uL5 N-terminal" evidence="7">
    <location>
        <begin position="25"/>
        <end position="81"/>
    </location>
</feature>
<dbReference type="PROSITE" id="PS00358">
    <property type="entry name" value="RIBOSOMAL_L5"/>
    <property type="match status" value="1"/>
</dbReference>
<evidence type="ECO:0000256" key="6">
    <source>
        <dbReference type="RuleBase" id="RU003930"/>
    </source>
</evidence>
<name>A0A059XLJ6_9RHOD</name>
<dbReference type="EMBL" id="KJ776836">
    <property type="protein sequence ID" value="AIA21329.1"/>
    <property type="molecule type" value="Genomic_DNA"/>
</dbReference>
<evidence type="ECO:0000256" key="1">
    <source>
        <dbReference type="ARBA" id="ARBA00008553"/>
    </source>
</evidence>
<dbReference type="Pfam" id="PF00673">
    <property type="entry name" value="Ribosomal_L5_C"/>
    <property type="match status" value="1"/>
</dbReference>
<keyword evidence="3 6" id="KW-0687">Ribonucleoprotein</keyword>
<dbReference type="FunFam" id="3.30.1440.10:FF:000001">
    <property type="entry name" value="50S ribosomal protein L5"/>
    <property type="match status" value="1"/>
</dbReference>
<dbReference type="SUPFAM" id="SSF55282">
    <property type="entry name" value="RL5-like"/>
    <property type="match status" value="1"/>
</dbReference>
<feature type="domain" description="Large ribosomal subunit protein uL5 C-terminal" evidence="8">
    <location>
        <begin position="85"/>
        <end position="178"/>
    </location>
</feature>
<dbReference type="GO" id="GO:0006412">
    <property type="term" value="P:translation"/>
    <property type="evidence" value="ECO:0007669"/>
    <property type="project" value="InterPro"/>
</dbReference>
<dbReference type="InterPro" id="IPR020929">
    <property type="entry name" value="Ribosomal_uL5_CS"/>
</dbReference>
<dbReference type="InterPro" id="IPR031310">
    <property type="entry name" value="Ribosomal_uL5_N"/>
</dbReference>
<protein>
    <recommendedName>
        <fullName evidence="4">Large ribosomal subunit protein uL5c</fullName>
    </recommendedName>
    <alternativeName>
        <fullName evidence="5">50S ribosomal protein L5, chloroplastic</fullName>
    </alternativeName>
</protein>
<dbReference type="Pfam" id="PF00281">
    <property type="entry name" value="Ribosomal_L5"/>
    <property type="match status" value="1"/>
</dbReference>
<comment type="similarity">
    <text evidence="1 6">Belongs to the universal ribosomal protein uL5 family.</text>
</comment>
<dbReference type="NCBIfam" id="NF000585">
    <property type="entry name" value="PRK00010.1"/>
    <property type="match status" value="1"/>
</dbReference>
<dbReference type="AlphaFoldDB" id="A0A059XLJ6"/>
<evidence type="ECO:0000256" key="5">
    <source>
        <dbReference type="ARBA" id="ARBA00035391"/>
    </source>
</evidence>
<evidence type="ECO:0000259" key="7">
    <source>
        <dbReference type="Pfam" id="PF00281"/>
    </source>
</evidence>
<proteinExistence type="inferred from homology"/>
<accession>A0A059XLJ6</accession>
<evidence type="ECO:0000256" key="3">
    <source>
        <dbReference type="ARBA" id="ARBA00023274"/>
    </source>
</evidence>
<dbReference type="InterPro" id="IPR022803">
    <property type="entry name" value="Ribosomal_uL5_dom_sf"/>
</dbReference>
<evidence type="ECO:0000256" key="4">
    <source>
        <dbReference type="ARBA" id="ARBA00035210"/>
    </source>
</evidence>
<keyword evidence="2 6" id="KW-0689">Ribosomal protein</keyword>
<dbReference type="Gene3D" id="3.30.1440.10">
    <property type="match status" value="1"/>
</dbReference>
<dbReference type="PANTHER" id="PTHR11994">
    <property type="entry name" value="60S RIBOSOMAL PROTEIN L11-RELATED"/>
    <property type="match status" value="1"/>
</dbReference>
<sequence length="181" mass="20504">MVIGLKEKYKTTVTQALKNEFQYQNVHEIPRFTKITINRGLGEASQNAKALESSIQELTLIAGQKPIVTKAKKSIAGFKIREEVPIGIVVHLRKDKMYSFLEKLINLTLPRIRDFRGISPKSFDGKGNYNLGLREQLIFPEIDYDNINQIRGLDISIVTTAKTDQEGLALLKKLGMPFRES</sequence>
<evidence type="ECO:0000313" key="9">
    <source>
        <dbReference type="EMBL" id="AIA21329.1"/>
    </source>
</evidence>
<dbReference type="InterPro" id="IPR020930">
    <property type="entry name" value="Ribosomal_uL5_bac-type"/>
</dbReference>
<reference evidence="9" key="1">
    <citation type="journal article" date="2014" name="Sci. Rep.">
        <title>Minimally destructive sampling of type specimens of Pyropia (Bangiales, Rhodophyta) recovers complete plastid and mitochondrial genomes.</title>
        <authorList>
            <person name="Hughey J.R."/>
            <person name="Gabrielson P.W."/>
            <person name="Rohmer L."/>
            <person name="Tortolani J."/>
            <person name="Silva M."/>
            <person name="Miller K.A."/>
            <person name="Young J.D."/>
            <person name="Martell C."/>
            <person name="Ruediger E."/>
        </authorList>
    </citation>
    <scope>NUCLEOTIDE SEQUENCE</scope>
</reference>
<organism evidence="9">
    <name type="scientific">Pyropia kanakaensis</name>
    <dbReference type="NCBI Taxonomy" id="139729"/>
    <lineage>
        <taxon>Eukaryota</taxon>
        <taxon>Rhodophyta</taxon>
        <taxon>Bangiophyceae</taxon>
        <taxon>Bangiales</taxon>
        <taxon>Bangiaceae</taxon>
        <taxon>Pyropia</taxon>
    </lineage>
</organism>
<evidence type="ECO:0000256" key="2">
    <source>
        <dbReference type="ARBA" id="ARBA00022980"/>
    </source>
</evidence>